<evidence type="ECO:0000313" key="1">
    <source>
        <dbReference type="EMBL" id="KAI8423841.1"/>
    </source>
</evidence>
<evidence type="ECO:0000313" key="2">
    <source>
        <dbReference type="Proteomes" id="UP001064048"/>
    </source>
</evidence>
<protein>
    <submittedName>
        <fullName evidence="1">Uncharacterized protein</fullName>
    </submittedName>
</protein>
<comment type="caution">
    <text evidence="1">The sequence shown here is derived from an EMBL/GenBank/DDBJ whole genome shotgun (WGS) entry which is preliminary data.</text>
</comment>
<gene>
    <name evidence="1" type="ORF">MSG28_012851</name>
</gene>
<accession>A0ACC0JIF1</accession>
<proteinExistence type="predicted"/>
<keyword evidence="2" id="KW-1185">Reference proteome</keyword>
<dbReference type="Proteomes" id="UP001064048">
    <property type="component" value="Chromosome 22"/>
</dbReference>
<organism evidence="1 2">
    <name type="scientific">Choristoneura fumiferana</name>
    <name type="common">Spruce budworm moth</name>
    <name type="synonym">Archips fumiferana</name>
    <dbReference type="NCBI Taxonomy" id="7141"/>
    <lineage>
        <taxon>Eukaryota</taxon>
        <taxon>Metazoa</taxon>
        <taxon>Ecdysozoa</taxon>
        <taxon>Arthropoda</taxon>
        <taxon>Hexapoda</taxon>
        <taxon>Insecta</taxon>
        <taxon>Pterygota</taxon>
        <taxon>Neoptera</taxon>
        <taxon>Endopterygota</taxon>
        <taxon>Lepidoptera</taxon>
        <taxon>Glossata</taxon>
        <taxon>Ditrysia</taxon>
        <taxon>Tortricoidea</taxon>
        <taxon>Tortricidae</taxon>
        <taxon>Tortricinae</taxon>
        <taxon>Choristoneura</taxon>
    </lineage>
</organism>
<name>A0ACC0JIF1_CHOFU</name>
<reference evidence="1 2" key="1">
    <citation type="journal article" date="2022" name="Genome Biol. Evol.">
        <title>The Spruce Budworm Genome: Reconstructing the Evolutionary History of Antifreeze Proteins.</title>
        <authorList>
            <person name="Beliveau C."/>
            <person name="Gagne P."/>
            <person name="Picq S."/>
            <person name="Vernygora O."/>
            <person name="Keeling C.I."/>
            <person name="Pinkney K."/>
            <person name="Doucet D."/>
            <person name="Wen F."/>
            <person name="Johnston J.S."/>
            <person name="Maaroufi H."/>
            <person name="Boyle B."/>
            <person name="Laroche J."/>
            <person name="Dewar K."/>
            <person name="Juretic N."/>
            <person name="Blackburn G."/>
            <person name="Nisole A."/>
            <person name="Brunet B."/>
            <person name="Brandao M."/>
            <person name="Lumley L."/>
            <person name="Duan J."/>
            <person name="Quan G."/>
            <person name="Lucarotti C.J."/>
            <person name="Roe A.D."/>
            <person name="Sperling F.A.H."/>
            <person name="Levesque R.C."/>
            <person name="Cusson M."/>
        </authorList>
    </citation>
    <scope>NUCLEOTIDE SEQUENCE [LARGE SCALE GENOMIC DNA]</scope>
    <source>
        <strain evidence="1">Glfc:IPQL:Cfum</strain>
    </source>
</reference>
<dbReference type="EMBL" id="CM046122">
    <property type="protein sequence ID" value="KAI8423841.1"/>
    <property type="molecule type" value="Genomic_DNA"/>
</dbReference>
<sequence>MSLAVCRDRLTGSDAPEQLCDASSKPQASVVRCNMHPCPFNVTGSPHSRGCQARTASGALGDSPLLATIVTTRKFVDHARSTRCQRGVHSWYVGEWSACSATCGGGVRSRRVLCARSANMTRADTYEPGSSSDPGCVSPAPRSTQPCNTEDCPVWVEGPWSGASPMALHSDRSCAFCIHRDPAILTRSSLHLVGGLPTARLAVCGRQLCSLNSKEYTSKRVDHMATIGWPPGKGTMSLEVCAPRLHRIIIIFKSAKCSVSCGEGIQVRGVECTPSGGGCDPASRPEISRPCSTGINCRESDETEDDIEELLPGVVYHTQPLIQPYPPPQPKTERLIGEPDVPVEATYIKDDEWGPCSVSCGEGWRKKEVHCKIFLEFSRTIAKLPDSKCMGPKPAEETERCVMEPCSMAYGTSFGDSSVPAYNGADR</sequence>